<dbReference type="Gene3D" id="3.30.470.30">
    <property type="entry name" value="DNA ligase/mRNA capping enzyme"/>
    <property type="match status" value="1"/>
</dbReference>
<dbReference type="PANTHER" id="PTHR47810:SF5">
    <property type="entry name" value="LIGASE, PUTATIVE-RELATED"/>
    <property type="match status" value="1"/>
</dbReference>
<dbReference type="GO" id="GO:0005524">
    <property type="term" value="F:ATP binding"/>
    <property type="evidence" value="ECO:0007669"/>
    <property type="project" value="InterPro"/>
</dbReference>
<dbReference type="GO" id="GO:0006281">
    <property type="term" value="P:DNA repair"/>
    <property type="evidence" value="ECO:0007669"/>
    <property type="project" value="UniProtKB-KW"/>
</dbReference>
<keyword evidence="4 12" id="KW-0436">Ligase</keyword>
<evidence type="ECO:0000256" key="2">
    <source>
        <dbReference type="ARBA" id="ARBA00007572"/>
    </source>
</evidence>
<feature type="domain" description="ATP-dependent DNA ligase family profile" evidence="11">
    <location>
        <begin position="246"/>
        <end position="323"/>
    </location>
</feature>
<dbReference type="Gene3D" id="3.30.1490.70">
    <property type="match status" value="1"/>
</dbReference>
<reference evidence="12" key="1">
    <citation type="journal article" date="2019" name="MBio">
        <title>Virus Genomes from Deep Sea Sediments Expand the Ocean Megavirome and Support Independent Origins of Viral Gigantism.</title>
        <authorList>
            <person name="Backstrom D."/>
            <person name="Yutin N."/>
            <person name="Jorgensen S.L."/>
            <person name="Dharamshi J."/>
            <person name="Homa F."/>
            <person name="Zaremba-Niedwiedzka K."/>
            <person name="Spang A."/>
            <person name="Wolf Y.I."/>
            <person name="Koonin E.V."/>
            <person name="Ettema T.J."/>
        </authorList>
    </citation>
    <scope>NUCLEOTIDE SEQUENCE</scope>
</reference>
<evidence type="ECO:0000256" key="10">
    <source>
        <dbReference type="ARBA" id="ARBA00046002"/>
    </source>
</evidence>
<dbReference type="InterPro" id="IPR016059">
    <property type="entry name" value="DNA_ligase_ATP-dep_CS"/>
</dbReference>
<evidence type="ECO:0000256" key="4">
    <source>
        <dbReference type="ARBA" id="ARBA00022598"/>
    </source>
</evidence>
<dbReference type="GO" id="GO:0044423">
    <property type="term" value="C:virion component"/>
    <property type="evidence" value="ECO:0007669"/>
    <property type="project" value="UniProtKB-KW"/>
</dbReference>
<protein>
    <recommendedName>
        <fullName evidence="3">DNA ligase</fullName>
    </recommendedName>
    <alternativeName>
        <fullName evidence="9">Polydeoxyribonucleotide synthase [ATP]</fullName>
    </alternativeName>
</protein>
<dbReference type="InterPro" id="IPR012340">
    <property type="entry name" value="NA-bd_OB-fold"/>
</dbReference>
<comment type="similarity">
    <text evidence="2">Belongs to the ATP-dependent DNA ligase family.</text>
</comment>
<organism evidence="12">
    <name type="scientific">Pithovirus LCPAC104</name>
    <dbReference type="NCBI Taxonomy" id="2506589"/>
    <lineage>
        <taxon>Viruses</taxon>
        <taxon>Pithoviruses</taxon>
    </lineage>
</organism>
<keyword evidence="5" id="KW-0235">DNA replication</keyword>
<comment type="subcellular location">
    <subcellularLocation>
        <location evidence="1">Virion</location>
    </subcellularLocation>
</comment>
<accession>A0A481Z4X7</accession>
<dbReference type="SUPFAM" id="SSF56091">
    <property type="entry name" value="DNA ligase/mRNA capping enzyme, catalytic domain"/>
    <property type="match status" value="1"/>
</dbReference>
<evidence type="ECO:0000256" key="6">
    <source>
        <dbReference type="ARBA" id="ARBA00022763"/>
    </source>
</evidence>
<comment type="function">
    <text evidence="10">Very low-fidelity DNA ligase that seals nicks in double-stranded DNA during DNA repair. Together with the viral repair DNA polymerase X, fills the single nucleotide gaps generated by the AP endonuclease. It is not essential for viral replication and recombination. Displays a very low adenylation activity towards DNA with 3'-dideoxy- or 3'-amino-terminated nicks compared to regular nick DNA.</text>
</comment>
<dbReference type="PROSITE" id="PS50160">
    <property type="entry name" value="DNA_LIGASE_A3"/>
    <property type="match status" value="1"/>
</dbReference>
<evidence type="ECO:0000256" key="9">
    <source>
        <dbReference type="ARBA" id="ARBA00032896"/>
    </source>
</evidence>
<dbReference type="InterPro" id="IPR012310">
    <property type="entry name" value="DNA_ligase_ATP-dep_cent"/>
</dbReference>
<dbReference type="InterPro" id="IPR050326">
    <property type="entry name" value="NAD_dep_DNA_ligaseB"/>
</dbReference>
<evidence type="ECO:0000313" key="12">
    <source>
        <dbReference type="EMBL" id="QBK90656.1"/>
    </source>
</evidence>
<dbReference type="PANTHER" id="PTHR47810">
    <property type="entry name" value="DNA LIGASE"/>
    <property type="match status" value="1"/>
</dbReference>
<dbReference type="GO" id="GO:0006310">
    <property type="term" value="P:DNA recombination"/>
    <property type="evidence" value="ECO:0007669"/>
    <property type="project" value="InterPro"/>
</dbReference>
<evidence type="ECO:0000256" key="3">
    <source>
        <dbReference type="ARBA" id="ARBA00013308"/>
    </source>
</evidence>
<dbReference type="Gene3D" id="2.40.50.140">
    <property type="entry name" value="Nucleic acid-binding proteins"/>
    <property type="match status" value="1"/>
</dbReference>
<evidence type="ECO:0000256" key="1">
    <source>
        <dbReference type="ARBA" id="ARBA00004328"/>
    </source>
</evidence>
<gene>
    <name evidence="12" type="ORF">LCPAC104_01530</name>
</gene>
<evidence type="ECO:0000256" key="7">
    <source>
        <dbReference type="ARBA" id="ARBA00022844"/>
    </source>
</evidence>
<keyword evidence="8" id="KW-0234">DNA repair</keyword>
<evidence type="ECO:0000259" key="11">
    <source>
        <dbReference type="PROSITE" id="PS50160"/>
    </source>
</evidence>
<dbReference type="EMBL" id="MK500495">
    <property type="protein sequence ID" value="QBK90656.1"/>
    <property type="molecule type" value="Genomic_DNA"/>
</dbReference>
<proteinExistence type="inferred from homology"/>
<dbReference type="SUPFAM" id="SSF50249">
    <property type="entry name" value="Nucleic acid-binding proteins"/>
    <property type="match status" value="1"/>
</dbReference>
<dbReference type="Pfam" id="PF01068">
    <property type="entry name" value="DNA_ligase_A_M"/>
    <property type="match status" value="1"/>
</dbReference>
<evidence type="ECO:0000256" key="5">
    <source>
        <dbReference type="ARBA" id="ARBA00022705"/>
    </source>
</evidence>
<name>A0A481Z4X7_9VIRU</name>
<sequence length="408" mass="48290">MEKFIEINENEENLQDSWKFPKLYKFSKKNKEKKLIWQVGFDHESNEIITIHGYEDGKIQEDRADVKTNKSGRNTISQASIIARKKFSDKKKNFYFIKPLFSEIIENNGTGIEVQLGNNYIPPGKFDNKKKKEITQKSCVIKNFPILGQAKLDGIRGIARKLENSIKIFSRYGKEFNYLDIIKEELNIFLKYLPEDTILDGELYIHEKSFNLKSSVIRSQKIKHPMNDEIKYYIFDIINKSFTSYERYNILINGYYNYLNDGNSNENFLIIKQILCNSHEDIKNLHDEYIKMKFEGLILRKIFPLEEALYKSGRNNNLLKFKEFLEEEGKIINVISGEGREKNLAIFIIESNDKKEFGCRPMGNFNQRKLWLEQKENIIGKEYTYRYFEKSEIGIPRFPTGICFRDYE</sequence>
<keyword evidence="6" id="KW-0227">DNA damage</keyword>
<dbReference type="GO" id="GO:0003910">
    <property type="term" value="F:DNA ligase (ATP) activity"/>
    <property type="evidence" value="ECO:0007669"/>
    <property type="project" value="InterPro"/>
</dbReference>
<dbReference type="PROSITE" id="PS00697">
    <property type="entry name" value="DNA_LIGASE_A1"/>
    <property type="match status" value="1"/>
</dbReference>
<dbReference type="GO" id="GO:0006260">
    <property type="term" value="P:DNA replication"/>
    <property type="evidence" value="ECO:0007669"/>
    <property type="project" value="UniProtKB-KW"/>
</dbReference>
<evidence type="ECO:0000256" key="8">
    <source>
        <dbReference type="ARBA" id="ARBA00023204"/>
    </source>
</evidence>
<keyword evidence="7" id="KW-0946">Virion</keyword>